<feature type="domain" description="Sm" evidence="1">
    <location>
        <begin position="11"/>
        <end position="55"/>
    </location>
</feature>
<dbReference type="EMBL" id="GG662749">
    <property type="protein sequence ID" value="EAR92400.1"/>
    <property type="molecule type" value="Genomic_DNA"/>
</dbReference>
<dbReference type="Gene3D" id="2.30.30.100">
    <property type="match status" value="1"/>
</dbReference>
<proteinExistence type="predicted"/>
<evidence type="ECO:0000313" key="2">
    <source>
        <dbReference type="EMBL" id="EAR92400.1"/>
    </source>
</evidence>
<dbReference type="OMA" id="VCIELND"/>
<dbReference type="Proteomes" id="UP000009168">
    <property type="component" value="Unassembled WGS sequence"/>
</dbReference>
<dbReference type="InParanoid" id="Q236V0"/>
<dbReference type="InterPro" id="IPR001163">
    <property type="entry name" value="Sm_dom_euk/arc"/>
</dbReference>
<organism evidence="2 3">
    <name type="scientific">Tetrahymena thermophila (strain SB210)</name>
    <dbReference type="NCBI Taxonomy" id="312017"/>
    <lineage>
        <taxon>Eukaryota</taxon>
        <taxon>Sar</taxon>
        <taxon>Alveolata</taxon>
        <taxon>Ciliophora</taxon>
        <taxon>Intramacronucleata</taxon>
        <taxon>Oligohymenophorea</taxon>
        <taxon>Hymenostomatida</taxon>
        <taxon>Tetrahymenina</taxon>
        <taxon>Tetrahymenidae</taxon>
        <taxon>Tetrahymena</taxon>
    </lineage>
</organism>
<evidence type="ECO:0000259" key="1">
    <source>
        <dbReference type="Pfam" id="PF01423"/>
    </source>
</evidence>
<dbReference type="KEGG" id="tet:TTHERM_00084980"/>
<dbReference type="Pfam" id="PF01423">
    <property type="entry name" value="LSM"/>
    <property type="match status" value="1"/>
</dbReference>
<protein>
    <submittedName>
        <fullName evidence="2">Like-Sm protein</fullName>
    </submittedName>
</protein>
<dbReference type="RefSeq" id="XP_001012645.1">
    <property type="nucleotide sequence ID" value="XM_001012645.1"/>
</dbReference>
<keyword evidence="3" id="KW-1185">Reference proteome</keyword>
<name>Q236V0_TETTS</name>
<reference evidence="3" key="1">
    <citation type="journal article" date="2006" name="PLoS Biol.">
        <title>Macronuclear genome sequence of the ciliate Tetrahymena thermophila, a model eukaryote.</title>
        <authorList>
            <person name="Eisen J.A."/>
            <person name="Coyne R.S."/>
            <person name="Wu M."/>
            <person name="Wu D."/>
            <person name="Thiagarajan M."/>
            <person name="Wortman J.R."/>
            <person name="Badger J.H."/>
            <person name="Ren Q."/>
            <person name="Amedeo P."/>
            <person name="Jones K.M."/>
            <person name="Tallon L.J."/>
            <person name="Delcher A.L."/>
            <person name="Salzberg S.L."/>
            <person name="Silva J.C."/>
            <person name="Haas B.J."/>
            <person name="Majoros W.H."/>
            <person name="Farzad M."/>
            <person name="Carlton J.M."/>
            <person name="Smith R.K. Jr."/>
            <person name="Garg J."/>
            <person name="Pearlman R.E."/>
            <person name="Karrer K.M."/>
            <person name="Sun L."/>
            <person name="Manning G."/>
            <person name="Elde N.C."/>
            <person name="Turkewitz A.P."/>
            <person name="Asai D.J."/>
            <person name="Wilkes D.E."/>
            <person name="Wang Y."/>
            <person name="Cai H."/>
            <person name="Collins K."/>
            <person name="Stewart B.A."/>
            <person name="Lee S.R."/>
            <person name="Wilamowska K."/>
            <person name="Weinberg Z."/>
            <person name="Ruzzo W.L."/>
            <person name="Wloga D."/>
            <person name="Gaertig J."/>
            <person name="Frankel J."/>
            <person name="Tsao C.-C."/>
            <person name="Gorovsky M.A."/>
            <person name="Keeling P.J."/>
            <person name="Waller R.F."/>
            <person name="Patron N.J."/>
            <person name="Cherry J.M."/>
            <person name="Stover N.A."/>
            <person name="Krieger C.J."/>
            <person name="del Toro C."/>
            <person name="Ryder H.F."/>
            <person name="Williamson S.C."/>
            <person name="Barbeau R.A."/>
            <person name="Hamilton E.P."/>
            <person name="Orias E."/>
        </authorList>
    </citation>
    <scope>NUCLEOTIDE SEQUENCE [LARGE SCALE GENOMIC DNA]</scope>
    <source>
        <strain evidence="3">SB210</strain>
    </source>
</reference>
<dbReference type="AlphaFoldDB" id="Q236V0"/>
<sequence length="130" mass="15404">MATYEDKKKEFINSVIGKIVCIELNDDRKIYGQLICVDKQRNMVINDSITEVDVKYNTPINKDLKIYLRNDILAKKYIELPQDVLNNSEKLEKFNEIFRQNKFWSGNVIIADKHMRKIYVTKTSVEQEQQ</sequence>
<gene>
    <name evidence="2" type="ORF">TTHERM_00084980</name>
</gene>
<dbReference type="HOGENOM" id="CLU_1942338_0_0_1"/>
<dbReference type="SUPFAM" id="SSF50182">
    <property type="entry name" value="Sm-like ribonucleoproteins"/>
    <property type="match status" value="1"/>
</dbReference>
<dbReference type="GeneID" id="7824291"/>
<dbReference type="STRING" id="312017.Q236V0"/>
<accession>Q236V0</accession>
<evidence type="ECO:0000313" key="3">
    <source>
        <dbReference type="Proteomes" id="UP000009168"/>
    </source>
</evidence>
<dbReference type="InterPro" id="IPR010920">
    <property type="entry name" value="LSM_dom_sf"/>
</dbReference>